<evidence type="ECO:0000313" key="1">
    <source>
        <dbReference type="EMBL" id="AGY75872.1"/>
    </source>
</evidence>
<dbReference type="Proteomes" id="UP000017590">
    <property type="component" value="Chromosome"/>
</dbReference>
<name>A0ABN4BEG6_9CLOT</name>
<dbReference type="InterPro" id="IPR024220">
    <property type="entry name" value="DUF3780"/>
</dbReference>
<dbReference type="EMBL" id="CP006763">
    <property type="protein sequence ID" value="AGY75872.1"/>
    <property type="molecule type" value="Genomic_DNA"/>
</dbReference>
<gene>
    <name evidence="1" type="ORF">CAETHG_1651</name>
</gene>
<sequence>MAEKKSAIGFGFIPEESKHHFLVIVPKSKDGNVMVYERFRWENDRVVQSVNEAIDKPKAQISKHKWKLIQETLKKEFNDRLKKQNIVVGRWKTGQIPIENLLGKEMLLLIWAIEDSDPSVIPVAIRNWLGLEPEERWWLFTMANGATGGLYDRKGWRKAIRYALTENPIDNKKQHQEDLFEFLFNKKNE</sequence>
<evidence type="ECO:0000313" key="2">
    <source>
        <dbReference type="Proteomes" id="UP000017590"/>
    </source>
</evidence>
<keyword evidence="2" id="KW-1185">Reference proteome</keyword>
<protein>
    <submittedName>
        <fullName evidence="1">DUF3780 domain-containing protein</fullName>
    </submittedName>
</protein>
<proteinExistence type="predicted"/>
<accession>A0ABN4BEG6</accession>
<dbReference type="RefSeq" id="WP_023162376.1">
    <property type="nucleotide sequence ID" value="NC_022592.1"/>
</dbReference>
<organism evidence="1 2">
    <name type="scientific">Clostridium autoethanogenum DSM 10061</name>
    <dbReference type="NCBI Taxonomy" id="1341692"/>
    <lineage>
        <taxon>Bacteria</taxon>
        <taxon>Bacillati</taxon>
        <taxon>Bacillota</taxon>
        <taxon>Clostridia</taxon>
        <taxon>Eubacteriales</taxon>
        <taxon>Clostridiaceae</taxon>
        <taxon>Clostridium</taxon>
    </lineage>
</organism>
<dbReference type="Pfam" id="PF12635">
    <property type="entry name" value="DUF3780"/>
    <property type="match status" value="1"/>
</dbReference>
<reference evidence="2" key="1">
    <citation type="journal article" date="2014" name="Biotechnol. Biofuels">
        <title>Comparison of single-molecule sequencing and hybrid approaches for finishing the genome of Clostridium autoethanogenum and analysis of CRISPR systems in industrial relevant Clostridia.</title>
        <authorList>
            <person name="Brown S.D."/>
            <person name="Nagaraju S."/>
            <person name="Utturkar S."/>
            <person name="De Tissera S."/>
            <person name="Segovia S."/>
            <person name="Mitchell W."/>
            <person name="Land M.L."/>
            <person name="Dassanayake A."/>
            <person name="Kopke M."/>
        </authorList>
    </citation>
    <scope>NUCLEOTIDE SEQUENCE [LARGE SCALE GENOMIC DNA]</scope>
    <source>
        <strain evidence="2">DSM 10061</strain>
    </source>
</reference>